<name>A0A9X1ZLE9_9GAMM</name>
<comment type="caution">
    <text evidence="1">The sequence shown here is derived from an EMBL/GenBank/DDBJ whole genome shotgun (WGS) entry which is preliminary data.</text>
</comment>
<dbReference type="RefSeq" id="WP_248996369.1">
    <property type="nucleotide sequence ID" value="NZ_JAKIKP010000011.1"/>
</dbReference>
<sequence>MSAVKVSMLAVGNVDQFEVTLESIGSLRSFDKRLSAPCVVSTLPSSILSSLKIICDGKLMYGHIAYDSEHGELITSPIRMSSLLKELGYQVFLSPEFEAAKLADDLPLTAEQEREKATYEKETEGVIY</sequence>
<organism evidence="1 2">
    <name type="scientific">Shewanella gaetbuli</name>
    <dbReference type="NCBI Taxonomy" id="220752"/>
    <lineage>
        <taxon>Bacteria</taxon>
        <taxon>Pseudomonadati</taxon>
        <taxon>Pseudomonadota</taxon>
        <taxon>Gammaproteobacteria</taxon>
        <taxon>Alteromonadales</taxon>
        <taxon>Shewanellaceae</taxon>
        <taxon>Shewanella</taxon>
    </lineage>
</organism>
<protein>
    <submittedName>
        <fullName evidence="1">Uncharacterized protein</fullName>
    </submittedName>
</protein>
<keyword evidence="2" id="KW-1185">Reference proteome</keyword>
<reference evidence="1" key="1">
    <citation type="submission" date="2022-01" db="EMBL/GenBank/DDBJ databases">
        <title>Whole genome-based taxonomy of the Shewanellaceae.</title>
        <authorList>
            <person name="Martin-Rodriguez A.J."/>
        </authorList>
    </citation>
    <scope>NUCLEOTIDE SEQUENCE</scope>
    <source>
        <strain evidence="1">DSM 16422</strain>
    </source>
</reference>
<dbReference type="Proteomes" id="UP001139333">
    <property type="component" value="Unassembled WGS sequence"/>
</dbReference>
<dbReference type="EMBL" id="JAKIKP010000011">
    <property type="protein sequence ID" value="MCL1143696.1"/>
    <property type="molecule type" value="Genomic_DNA"/>
</dbReference>
<evidence type="ECO:0000313" key="2">
    <source>
        <dbReference type="Proteomes" id="UP001139333"/>
    </source>
</evidence>
<evidence type="ECO:0000313" key="1">
    <source>
        <dbReference type="EMBL" id="MCL1143696.1"/>
    </source>
</evidence>
<accession>A0A9X1ZLE9</accession>
<gene>
    <name evidence="1" type="ORF">L2672_13520</name>
</gene>
<dbReference type="AlphaFoldDB" id="A0A9X1ZLE9"/>
<proteinExistence type="predicted"/>